<reference evidence="4 5" key="1">
    <citation type="submission" date="2020-08" db="EMBL/GenBank/DDBJ databases">
        <title>Genomic Encyclopedia of Type Strains, Phase IV (KMG-IV): sequencing the most valuable type-strain genomes for metagenomic binning, comparative biology and taxonomic classification.</title>
        <authorList>
            <person name="Goeker M."/>
        </authorList>
    </citation>
    <scope>NUCLEOTIDE SEQUENCE [LARGE SCALE GENOMIC DNA]</scope>
    <source>
        <strain evidence="4 5">DSM 23958</strain>
    </source>
</reference>
<evidence type="ECO:0000256" key="2">
    <source>
        <dbReference type="SAM" id="MobiDB-lite"/>
    </source>
</evidence>
<gene>
    <name evidence="4" type="ORF">HNQ51_002414</name>
</gene>
<dbReference type="InterPro" id="IPR023827">
    <property type="entry name" value="Peptidase_S8_Asp-AS"/>
</dbReference>
<dbReference type="GO" id="GO:0004252">
    <property type="term" value="F:serine-type endopeptidase activity"/>
    <property type="evidence" value="ECO:0007669"/>
    <property type="project" value="InterPro"/>
</dbReference>
<keyword evidence="3" id="KW-0732">Signal</keyword>
<feature type="chain" id="PRO_5032791844" description="Peptidase S8/S53 domain-containing protein" evidence="3">
    <location>
        <begin position="25"/>
        <end position="253"/>
    </location>
</feature>
<dbReference type="EMBL" id="JACHHO010000003">
    <property type="protein sequence ID" value="MBB5205095.1"/>
    <property type="molecule type" value="Genomic_DNA"/>
</dbReference>
<protein>
    <recommendedName>
        <fullName evidence="6">Peptidase S8/S53 domain-containing protein</fullName>
    </recommendedName>
</protein>
<feature type="region of interest" description="Disordered" evidence="2">
    <location>
        <begin position="185"/>
        <end position="206"/>
    </location>
</feature>
<dbReference type="InterPro" id="IPR036852">
    <property type="entry name" value="Peptidase_S8/S53_dom_sf"/>
</dbReference>
<accession>A0A840S409</accession>
<keyword evidence="1" id="KW-0378">Hydrolase</keyword>
<evidence type="ECO:0008006" key="6">
    <source>
        <dbReference type="Google" id="ProtNLM"/>
    </source>
</evidence>
<dbReference type="Gene3D" id="3.40.50.200">
    <property type="entry name" value="Peptidase S8/S53 domain"/>
    <property type="match status" value="1"/>
</dbReference>
<evidence type="ECO:0000313" key="5">
    <source>
        <dbReference type="Proteomes" id="UP000554837"/>
    </source>
</evidence>
<organism evidence="4 5">
    <name type="scientific">Inhella inkyongensis</name>
    <dbReference type="NCBI Taxonomy" id="392593"/>
    <lineage>
        <taxon>Bacteria</taxon>
        <taxon>Pseudomonadati</taxon>
        <taxon>Pseudomonadota</taxon>
        <taxon>Betaproteobacteria</taxon>
        <taxon>Burkholderiales</taxon>
        <taxon>Sphaerotilaceae</taxon>
        <taxon>Inhella</taxon>
    </lineage>
</organism>
<dbReference type="SUPFAM" id="SSF52743">
    <property type="entry name" value="Subtilisin-like"/>
    <property type="match status" value="1"/>
</dbReference>
<name>A0A840S409_9BURK</name>
<keyword evidence="5" id="KW-1185">Reference proteome</keyword>
<dbReference type="RefSeq" id="WP_246071477.1">
    <property type="nucleotide sequence ID" value="NZ_CP040709.1"/>
</dbReference>
<evidence type="ECO:0000256" key="1">
    <source>
        <dbReference type="ARBA" id="ARBA00022801"/>
    </source>
</evidence>
<evidence type="ECO:0000313" key="4">
    <source>
        <dbReference type="EMBL" id="MBB5205095.1"/>
    </source>
</evidence>
<dbReference type="Proteomes" id="UP000554837">
    <property type="component" value="Unassembled WGS sequence"/>
</dbReference>
<dbReference type="GO" id="GO:0006508">
    <property type="term" value="P:proteolysis"/>
    <property type="evidence" value="ECO:0007669"/>
    <property type="project" value="InterPro"/>
</dbReference>
<dbReference type="PROSITE" id="PS00136">
    <property type="entry name" value="SUBTILASE_ASP"/>
    <property type="match status" value="1"/>
</dbReference>
<feature type="signal peptide" evidence="3">
    <location>
        <begin position="1"/>
        <end position="24"/>
    </location>
</feature>
<dbReference type="AlphaFoldDB" id="A0A840S409"/>
<proteinExistence type="predicted"/>
<comment type="caution">
    <text evidence="4">The sequence shown here is derived from an EMBL/GenBank/DDBJ whole genome shotgun (WGS) entry which is preliminary data.</text>
</comment>
<evidence type="ECO:0000256" key="3">
    <source>
        <dbReference type="SAM" id="SignalP"/>
    </source>
</evidence>
<sequence length="253" mass="26994">MNRKALFPLSLLTAALLMAGSSQAQTAPTKKEALAAGLIIKFRDGQRAPAAAKAAVQGFRAMGEARGHRVAFDREAAFGKRVIRLAKFVPARELQQLMQDIKNSDATIESVAIDHVARPSMIPNDPGWSEQWDMSDPVGGINAPKAWDISQGFGQRVAVLDTGVLPHADIAANLLPGYDMISDSERANDGGGRDSNASDPGDWEAAGECGFWDPPPTAPGTAPMWPAPSLRWVTTALATPAWPPRPRSCRCAC</sequence>